<name>A0A2L0UJI0_9MICC</name>
<dbReference type="EMBL" id="CP024915">
    <property type="protein sequence ID" value="AUZ89411.1"/>
    <property type="molecule type" value="Genomic_DNA"/>
</dbReference>
<evidence type="ECO:0000313" key="2">
    <source>
        <dbReference type="EMBL" id="AUZ89411.1"/>
    </source>
</evidence>
<feature type="transmembrane region" description="Helical" evidence="1">
    <location>
        <begin position="153"/>
        <end position="172"/>
    </location>
</feature>
<keyword evidence="1" id="KW-0812">Transmembrane</keyword>
<feature type="transmembrane region" description="Helical" evidence="1">
    <location>
        <begin position="224"/>
        <end position="242"/>
    </location>
</feature>
<keyword evidence="1" id="KW-1133">Transmembrane helix</keyword>
<keyword evidence="1" id="KW-0472">Membrane</keyword>
<evidence type="ECO:0000313" key="3">
    <source>
        <dbReference type="Proteomes" id="UP000239187"/>
    </source>
</evidence>
<dbReference type="Proteomes" id="UP000239187">
    <property type="component" value="Chromosome"/>
</dbReference>
<accession>A0A2L0UJI0</accession>
<sequence length="268" mass="28434">MLQVSYNGARVERALSHLEAAQVALLRRAPVWFVQSELPNLQSHARQHLPPTDPQRAVIERAARTSPQAAALDEATRMAVVSAYRAACFEARQEFSRVRSFRNILLMSALVLTVLAVVLAAAGWFRPEELRLCFGAPDQVACPTGSEARPWDMLFIESFGLIAAAVSSSAALRHVRGTSTPYGLPLALAVLKLPAGALTAVLGLQLMRGGFVPGLSALDTPAQIVAWAIVFGAAQQLFTGLVDRQAQTVLDDVGGKDGAKDGGKAAGA</sequence>
<evidence type="ECO:0000256" key="1">
    <source>
        <dbReference type="SAM" id="Phobius"/>
    </source>
</evidence>
<reference evidence="2 3" key="1">
    <citation type="submission" date="2017-11" db="EMBL/GenBank/DDBJ databases">
        <title>Draft genome of Arthrobacter agilis strain UMCV2, a plant growth-promoting rhizobacterium and biocontrol capacity of phytopathogenic fungi.</title>
        <authorList>
            <person name="Martinez-Camara R."/>
            <person name="Santoyo G."/>
            <person name="Moreno-Hagelsieb G."/>
            <person name="Valencia-Cantero E."/>
        </authorList>
    </citation>
    <scope>NUCLEOTIDE SEQUENCE [LARGE SCALE GENOMIC DNA]</scope>
    <source>
        <strain evidence="2 3">UMCV2</strain>
    </source>
</reference>
<gene>
    <name evidence="2" type="ORF">CVO76_12810</name>
</gene>
<feature type="transmembrane region" description="Helical" evidence="1">
    <location>
        <begin position="104"/>
        <end position="125"/>
    </location>
</feature>
<organism evidence="2 3">
    <name type="scientific">Arthrobacter agilis</name>
    <dbReference type="NCBI Taxonomy" id="37921"/>
    <lineage>
        <taxon>Bacteria</taxon>
        <taxon>Bacillati</taxon>
        <taxon>Actinomycetota</taxon>
        <taxon>Actinomycetes</taxon>
        <taxon>Micrococcales</taxon>
        <taxon>Micrococcaceae</taxon>
        <taxon>Arthrobacter</taxon>
    </lineage>
</organism>
<feature type="transmembrane region" description="Helical" evidence="1">
    <location>
        <begin position="184"/>
        <end position="204"/>
    </location>
</feature>
<dbReference type="AlphaFoldDB" id="A0A2L0UJI0"/>
<proteinExistence type="predicted"/>
<protein>
    <submittedName>
        <fullName evidence="2">Uncharacterized protein</fullName>
    </submittedName>
</protein>